<dbReference type="Pfam" id="PF01910">
    <property type="entry name" value="Thiamine_BP"/>
    <property type="match status" value="1"/>
</dbReference>
<dbReference type="InterPro" id="IPR029756">
    <property type="entry name" value="MTH1187/YkoF-like"/>
</dbReference>
<dbReference type="Proteomes" id="UP000292209">
    <property type="component" value="Unassembled WGS sequence"/>
</dbReference>
<evidence type="ECO:0000313" key="3">
    <source>
        <dbReference type="EMBL" id="RZS96199.1"/>
    </source>
</evidence>
<accession>A0A4V2F6G1</accession>
<dbReference type="PANTHER" id="PTHR33777">
    <property type="entry name" value="UPF0045 PROTEIN ECM15"/>
    <property type="match status" value="1"/>
</dbReference>
<reference evidence="3 4" key="1">
    <citation type="submission" date="2019-02" db="EMBL/GenBank/DDBJ databases">
        <title>Genomic Encyclopedia of Archaeal and Bacterial Type Strains, Phase II (KMG-II): from individual species to whole genera.</title>
        <authorList>
            <person name="Goeker M."/>
        </authorList>
    </citation>
    <scope>NUCLEOTIDE SEQUENCE [LARGE SCALE GENOMIC DNA]</scope>
    <source>
        <strain evidence="3 4">DSM 21411</strain>
    </source>
</reference>
<evidence type="ECO:0000259" key="2">
    <source>
        <dbReference type="Pfam" id="PF01910"/>
    </source>
</evidence>
<dbReference type="GO" id="GO:0005829">
    <property type="term" value="C:cytosol"/>
    <property type="evidence" value="ECO:0007669"/>
    <property type="project" value="TreeGrafter"/>
</dbReference>
<dbReference type="InterPro" id="IPR051614">
    <property type="entry name" value="UPF0045_domain"/>
</dbReference>
<dbReference type="SUPFAM" id="SSF89957">
    <property type="entry name" value="MTH1187/YkoF-like"/>
    <property type="match status" value="1"/>
</dbReference>
<dbReference type="OrthoDB" id="5886358at2"/>
<organism evidence="3 4">
    <name type="scientific">Cecembia calidifontis</name>
    <dbReference type="NCBI Taxonomy" id="1187080"/>
    <lineage>
        <taxon>Bacteria</taxon>
        <taxon>Pseudomonadati</taxon>
        <taxon>Bacteroidota</taxon>
        <taxon>Cytophagia</taxon>
        <taxon>Cytophagales</taxon>
        <taxon>Cyclobacteriaceae</taxon>
        <taxon>Cecembia</taxon>
    </lineage>
</organism>
<dbReference type="RefSeq" id="WP_130275189.1">
    <property type="nucleotide sequence ID" value="NZ_SGXG01000001.1"/>
</dbReference>
<dbReference type="PANTHER" id="PTHR33777:SF1">
    <property type="entry name" value="UPF0045 PROTEIN ECM15"/>
    <property type="match status" value="1"/>
</dbReference>
<dbReference type="EMBL" id="SGXG01000001">
    <property type="protein sequence ID" value="RZS96199.1"/>
    <property type="molecule type" value="Genomic_DNA"/>
</dbReference>
<comment type="caution">
    <text evidence="3">The sequence shown here is derived from an EMBL/GenBank/DDBJ whole genome shotgun (WGS) entry which is preliminary data.</text>
</comment>
<name>A0A4V2F6G1_9BACT</name>
<proteinExistence type="inferred from homology"/>
<evidence type="ECO:0000256" key="1">
    <source>
        <dbReference type="ARBA" id="ARBA00010272"/>
    </source>
</evidence>
<keyword evidence="4" id="KW-1185">Reference proteome</keyword>
<dbReference type="AlphaFoldDB" id="A0A4V2F6G1"/>
<gene>
    <name evidence="3" type="ORF">BC751_1765</name>
</gene>
<feature type="domain" description="Thiamine-binding protein" evidence="2">
    <location>
        <begin position="11"/>
        <end position="98"/>
    </location>
</feature>
<protein>
    <submittedName>
        <fullName evidence="3">Uncharacterized protein YqgV (UPF0045/DUF77 family)</fullName>
    </submittedName>
</protein>
<dbReference type="Gene3D" id="3.30.70.930">
    <property type="match status" value="1"/>
</dbReference>
<comment type="similarity">
    <text evidence="1">Belongs to the UPF0045 family.</text>
</comment>
<dbReference type="InterPro" id="IPR002767">
    <property type="entry name" value="Thiamine_BP"/>
</dbReference>
<sequence length="101" mass="11253">MSRANLINLGIQIVPKSKTLDSYALVDKAIEVIRNSGIKHVVTPFETVMEGTQEELMAIAQQAQQAVMDAGADEVLVYYRIQVRKNEDVTIGEKTDKFKSI</sequence>
<evidence type="ECO:0000313" key="4">
    <source>
        <dbReference type="Proteomes" id="UP000292209"/>
    </source>
</evidence>